<reference evidence="8 9" key="1">
    <citation type="submission" date="2021-01" db="EMBL/GenBank/DDBJ databases">
        <title>Actinoplanes sp. nov. LDG1-01 isolated from lichen.</title>
        <authorList>
            <person name="Saeng-In P."/>
            <person name="Phongsopitanun W."/>
            <person name="Kanchanasin P."/>
            <person name="Yuki M."/>
            <person name="Kudo T."/>
            <person name="Ohkuma M."/>
            <person name="Tanasupawat S."/>
        </authorList>
    </citation>
    <scope>NUCLEOTIDE SEQUENCE [LARGE SCALE GENOMIC DNA]</scope>
    <source>
        <strain evidence="8 9">LDG1-01</strain>
    </source>
</reference>
<evidence type="ECO:0000256" key="2">
    <source>
        <dbReference type="ARBA" id="ARBA00023015"/>
    </source>
</evidence>
<dbReference type="Pfam" id="PF20239">
    <property type="entry name" value="DUF6596"/>
    <property type="match status" value="1"/>
</dbReference>
<comment type="similarity">
    <text evidence="1">Belongs to the sigma-70 factor family. ECF subfamily.</text>
</comment>
<sequence>MTAVADALAQAHRRDWAQVLATTVRVTRDLDLAEECTQDAYAQALETWGRDGIPDRPGAWLTRVARNRAIDLLRREAALQRRLPLLLTDEQDRDDRLRLVFTCCHPALSREHQVALTARLVCGLSTAEVARAFLISEATMAARLTRAKKKIATARIPYRVPPPEALAERLEPVLEVVHLLFTTGHTAPTGPSLTRADLTASALELARTLHLLMPRAAPVTALLALLLVNDARSAARVAPDGRLLLLSEQDRTLWNRDRITEGVALLTDSLRRHPPSRYSVEAAIAAVHAEAPSWEQTDWSEIAGLYAVLLRLTDGSPVVALNRAVAIGFRDGPAAGLAELKPLTAEPALATYPYLAAARADFLSRLGRAAEAITAYGEALALTDNQAERDFLAARLSALQE</sequence>
<keyword evidence="2" id="KW-0805">Transcription regulation</keyword>
<dbReference type="Gene3D" id="1.10.1740.10">
    <property type="match status" value="1"/>
</dbReference>
<dbReference type="InterPro" id="IPR014284">
    <property type="entry name" value="RNA_pol_sigma-70_dom"/>
</dbReference>
<name>A0ABS1VI41_9ACTN</name>
<evidence type="ECO:0000256" key="1">
    <source>
        <dbReference type="ARBA" id="ARBA00010641"/>
    </source>
</evidence>
<dbReference type="PANTHER" id="PTHR47756">
    <property type="entry name" value="BLL6612 PROTEIN-RELATED"/>
    <property type="match status" value="1"/>
</dbReference>
<dbReference type="RefSeq" id="WP_202990489.1">
    <property type="nucleotide sequence ID" value="NZ_JAENHO010000002.1"/>
</dbReference>
<evidence type="ECO:0000313" key="9">
    <source>
        <dbReference type="Proteomes" id="UP000598996"/>
    </source>
</evidence>
<evidence type="ECO:0000259" key="5">
    <source>
        <dbReference type="Pfam" id="PF04542"/>
    </source>
</evidence>
<dbReference type="Pfam" id="PF08281">
    <property type="entry name" value="Sigma70_r4_2"/>
    <property type="match status" value="1"/>
</dbReference>
<feature type="domain" description="RNA polymerase sigma-70 region 2" evidence="5">
    <location>
        <begin position="18"/>
        <end position="77"/>
    </location>
</feature>
<keyword evidence="4" id="KW-0804">Transcription</keyword>
<dbReference type="InterPro" id="IPR013325">
    <property type="entry name" value="RNA_pol_sigma_r2"/>
</dbReference>
<evidence type="ECO:0000259" key="7">
    <source>
        <dbReference type="Pfam" id="PF20239"/>
    </source>
</evidence>
<gene>
    <name evidence="8" type="ORF">JKJ07_07490</name>
</gene>
<dbReference type="Proteomes" id="UP000598996">
    <property type="component" value="Unassembled WGS sequence"/>
</dbReference>
<dbReference type="EMBL" id="JAENHO010000002">
    <property type="protein sequence ID" value="MBL7254151.1"/>
    <property type="molecule type" value="Genomic_DNA"/>
</dbReference>
<accession>A0ABS1VI41</accession>
<evidence type="ECO:0000313" key="8">
    <source>
        <dbReference type="EMBL" id="MBL7254151.1"/>
    </source>
</evidence>
<keyword evidence="9" id="KW-1185">Reference proteome</keyword>
<dbReference type="NCBIfam" id="TIGR02937">
    <property type="entry name" value="sigma70-ECF"/>
    <property type="match status" value="1"/>
</dbReference>
<dbReference type="InterPro" id="IPR007627">
    <property type="entry name" value="RNA_pol_sigma70_r2"/>
</dbReference>
<dbReference type="InterPro" id="IPR013249">
    <property type="entry name" value="RNA_pol_sigma70_r4_t2"/>
</dbReference>
<evidence type="ECO:0000259" key="6">
    <source>
        <dbReference type="Pfam" id="PF08281"/>
    </source>
</evidence>
<dbReference type="Gene3D" id="1.10.10.10">
    <property type="entry name" value="Winged helix-like DNA-binding domain superfamily/Winged helix DNA-binding domain"/>
    <property type="match status" value="1"/>
</dbReference>
<dbReference type="InterPro" id="IPR036388">
    <property type="entry name" value="WH-like_DNA-bd_sf"/>
</dbReference>
<protein>
    <submittedName>
        <fullName evidence="8">Sigma-70 family RNA polymerase sigma factor</fullName>
    </submittedName>
</protein>
<comment type="caution">
    <text evidence="8">The sequence shown here is derived from an EMBL/GenBank/DDBJ whole genome shotgun (WGS) entry which is preliminary data.</text>
</comment>
<organism evidence="8 9">
    <name type="scientific">Paractinoplanes lichenicola</name>
    <dbReference type="NCBI Taxonomy" id="2802976"/>
    <lineage>
        <taxon>Bacteria</taxon>
        <taxon>Bacillati</taxon>
        <taxon>Actinomycetota</taxon>
        <taxon>Actinomycetes</taxon>
        <taxon>Micromonosporales</taxon>
        <taxon>Micromonosporaceae</taxon>
        <taxon>Paractinoplanes</taxon>
    </lineage>
</organism>
<dbReference type="InterPro" id="IPR046531">
    <property type="entry name" value="DUF6596"/>
</dbReference>
<dbReference type="PANTHER" id="PTHR47756:SF2">
    <property type="entry name" value="BLL6612 PROTEIN"/>
    <property type="match status" value="1"/>
</dbReference>
<feature type="domain" description="RNA polymerase sigma factor 70 region 4 type 2" evidence="6">
    <location>
        <begin position="101"/>
        <end position="151"/>
    </location>
</feature>
<dbReference type="SUPFAM" id="SSF88946">
    <property type="entry name" value="Sigma2 domain of RNA polymerase sigma factors"/>
    <property type="match status" value="1"/>
</dbReference>
<dbReference type="Pfam" id="PF04542">
    <property type="entry name" value="Sigma70_r2"/>
    <property type="match status" value="1"/>
</dbReference>
<dbReference type="InterPro" id="IPR013324">
    <property type="entry name" value="RNA_pol_sigma_r3/r4-like"/>
</dbReference>
<keyword evidence="3" id="KW-0731">Sigma factor</keyword>
<feature type="domain" description="DUF6596" evidence="7">
    <location>
        <begin position="169"/>
        <end position="269"/>
    </location>
</feature>
<evidence type="ECO:0000256" key="4">
    <source>
        <dbReference type="ARBA" id="ARBA00023163"/>
    </source>
</evidence>
<dbReference type="SUPFAM" id="SSF88659">
    <property type="entry name" value="Sigma3 and sigma4 domains of RNA polymerase sigma factors"/>
    <property type="match status" value="1"/>
</dbReference>
<proteinExistence type="inferred from homology"/>
<evidence type="ECO:0000256" key="3">
    <source>
        <dbReference type="ARBA" id="ARBA00023082"/>
    </source>
</evidence>